<keyword evidence="2" id="KW-1185">Reference proteome</keyword>
<dbReference type="EMBL" id="BSXV01002390">
    <property type="protein sequence ID" value="GME95617.1"/>
    <property type="molecule type" value="Genomic_DNA"/>
</dbReference>
<accession>A0ACB5TUW1</accession>
<name>A0ACB5TUW1_CANBO</name>
<proteinExistence type="predicted"/>
<evidence type="ECO:0000313" key="1">
    <source>
        <dbReference type="EMBL" id="GME95617.1"/>
    </source>
</evidence>
<gene>
    <name evidence="1" type="ORF">Cboi01_000398200</name>
</gene>
<evidence type="ECO:0000313" key="2">
    <source>
        <dbReference type="Proteomes" id="UP001165101"/>
    </source>
</evidence>
<comment type="caution">
    <text evidence="1">The sequence shown here is derived from an EMBL/GenBank/DDBJ whole genome shotgun (WGS) entry which is preliminary data.</text>
</comment>
<reference evidence="1" key="1">
    <citation type="submission" date="2023-04" db="EMBL/GenBank/DDBJ databases">
        <title>Candida boidinii NBRC 1967.</title>
        <authorList>
            <person name="Ichikawa N."/>
            <person name="Sato H."/>
            <person name="Tonouchi N."/>
        </authorList>
    </citation>
    <scope>NUCLEOTIDE SEQUENCE</scope>
    <source>
        <strain evidence="1">NBRC 1967</strain>
    </source>
</reference>
<sequence length="156" mass="17639">MVLRDTTDKSYFHLISQTASARERSMSFNLPTNRKQSPTQPISTTNIPAYQLDIQHACLGYHSMLQQRRRLHGCATSRPRTPGRLLETYLCICIETPDNADTCTICSKKRMYINNNGKLYNRICCILPSPAAHCTLMFAKANIDNITPAPNTHSNH</sequence>
<dbReference type="Proteomes" id="UP001165101">
    <property type="component" value="Unassembled WGS sequence"/>
</dbReference>
<organism evidence="1 2">
    <name type="scientific">Candida boidinii</name>
    <name type="common">Yeast</name>
    <dbReference type="NCBI Taxonomy" id="5477"/>
    <lineage>
        <taxon>Eukaryota</taxon>
        <taxon>Fungi</taxon>
        <taxon>Dikarya</taxon>
        <taxon>Ascomycota</taxon>
        <taxon>Saccharomycotina</taxon>
        <taxon>Pichiomycetes</taxon>
        <taxon>Pichiales</taxon>
        <taxon>Pichiaceae</taxon>
        <taxon>Ogataea</taxon>
        <taxon>Ogataea/Candida clade</taxon>
    </lineage>
</organism>
<protein>
    <submittedName>
        <fullName evidence="1">Unnamed protein product</fullName>
    </submittedName>
</protein>